<keyword evidence="2" id="KW-1185">Reference proteome</keyword>
<sequence length="252" mass="27562">MEENARAEKLTHEEIKEDAEGLILILECLPSRSSWWLQYVVITHLLRSLDQSTAQLRIHDHLVGVIGSGPFRRSRPALRVSCNVVFCIGTPMPSSPRIGHTRRSPSPCASVTSGVATDTLPSPSLCPANDNASIVVSLACSSIELSVIVTSNPPTAAVGHLARLLGTFSLLSRHTRRRSQECRFHRRPWACLSPSRPWCPRPWSLRTQSPLHCLALKKLSPLLVPPPVAVVPHASVVPWPLSPRGLRAPPPA</sequence>
<dbReference type="EMBL" id="WSZM01000296">
    <property type="protein sequence ID" value="KAF4035811.1"/>
    <property type="molecule type" value="Genomic_DNA"/>
</dbReference>
<reference evidence="1" key="1">
    <citation type="submission" date="2020-04" db="EMBL/GenBank/DDBJ databases">
        <title>Hybrid Assembly of Korean Phytophthora infestans isolates.</title>
        <authorList>
            <person name="Prokchorchik M."/>
            <person name="Lee Y."/>
            <person name="Seo J."/>
            <person name="Cho J.-H."/>
            <person name="Park Y.-E."/>
            <person name="Jang D.-C."/>
            <person name="Im J.-S."/>
            <person name="Choi J.-G."/>
            <person name="Park H.-J."/>
            <person name="Lee G.-B."/>
            <person name="Lee Y.-G."/>
            <person name="Hong S.-Y."/>
            <person name="Cho K."/>
            <person name="Sohn K.H."/>
        </authorList>
    </citation>
    <scope>NUCLEOTIDE SEQUENCE</scope>
    <source>
        <strain evidence="1">KR_1_A1</strain>
    </source>
</reference>
<evidence type="ECO:0000313" key="2">
    <source>
        <dbReference type="Proteomes" id="UP000602510"/>
    </source>
</evidence>
<name>A0A833WST3_PHYIN</name>
<dbReference type="AlphaFoldDB" id="A0A833WST3"/>
<proteinExistence type="predicted"/>
<comment type="caution">
    <text evidence="1">The sequence shown here is derived from an EMBL/GenBank/DDBJ whole genome shotgun (WGS) entry which is preliminary data.</text>
</comment>
<dbReference type="Proteomes" id="UP000602510">
    <property type="component" value="Unassembled WGS sequence"/>
</dbReference>
<evidence type="ECO:0000313" key="1">
    <source>
        <dbReference type="EMBL" id="KAF4035811.1"/>
    </source>
</evidence>
<accession>A0A833WST3</accession>
<gene>
    <name evidence="1" type="ORF">GN244_ATG12165</name>
</gene>
<protein>
    <submittedName>
        <fullName evidence="1">Uncharacterized protein</fullName>
    </submittedName>
</protein>
<organism evidence="1 2">
    <name type="scientific">Phytophthora infestans</name>
    <name type="common">Potato late blight agent</name>
    <name type="synonym">Botrytis infestans</name>
    <dbReference type="NCBI Taxonomy" id="4787"/>
    <lineage>
        <taxon>Eukaryota</taxon>
        <taxon>Sar</taxon>
        <taxon>Stramenopiles</taxon>
        <taxon>Oomycota</taxon>
        <taxon>Peronosporomycetes</taxon>
        <taxon>Peronosporales</taxon>
        <taxon>Peronosporaceae</taxon>
        <taxon>Phytophthora</taxon>
    </lineage>
</organism>